<dbReference type="EMBL" id="VLKP01000005">
    <property type="protein sequence ID" value="TWI11508.1"/>
    <property type="molecule type" value="Genomic_DNA"/>
</dbReference>
<dbReference type="InterPro" id="IPR018634">
    <property type="entry name" value="ChrB_C"/>
</dbReference>
<proteinExistence type="predicted"/>
<dbReference type="AlphaFoldDB" id="A0A562LVG0"/>
<evidence type="ECO:0000313" key="2">
    <source>
        <dbReference type="EMBL" id="TWI11508.1"/>
    </source>
</evidence>
<reference evidence="2 3" key="1">
    <citation type="journal article" date="2015" name="Stand. Genomic Sci.">
        <title>Genomic Encyclopedia of Bacterial and Archaeal Type Strains, Phase III: the genomes of soil and plant-associated and newly described type strains.</title>
        <authorList>
            <person name="Whitman W.B."/>
            <person name="Woyke T."/>
            <person name="Klenk H.P."/>
            <person name="Zhou Y."/>
            <person name="Lilburn T.G."/>
            <person name="Beck B.J."/>
            <person name="De Vos P."/>
            <person name="Vandamme P."/>
            <person name="Eisen J.A."/>
            <person name="Garrity G."/>
            <person name="Hugenholtz P."/>
            <person name="Kyrpides N.C."/>
        </authorList>
    </citation>
    <scope>NUCLEOTIDE SEQUENCE [LARGE SCALE GENOMIC DNA]</scope>
    <source>
        <strain evidence="2 3">CGMCC 1.10136</strain>
    </source>
</reference>
<dbReference type="Proteomes" id="UP000316471">
    <property type="component" value="Unassembled WGS sequence"/>
</dbReference>
<accession>A0A562LVG0</accession>
<feature type="domain" description="ChrB C-terminal" evidence="1">
    <location>
        <begin position="3"/>
        <end position="135"/>
    </location>
</feature>
<evidence type="ECO:0000259" key="1">
    <source>
        <dbReference type="Pfam" id="PF09828"/>
    </source>
</evidence>
<keyword evidence="3" id="KW-1185">Reference proteome</keyword>
<protein>
    <recommendedName>
        <fullName evidence="1">ChrB C-terminal domain-containing protein</fullName>
    </recommendedName>
</protein>
<dbReference type="RefSeq" id="WP_144813734.1">
    <property type="nucleotide sequence ID" value="NZ_VLKP01000005.1"/>
</dbReference>
<gene>
    <name evidence="2" type="ORF">IP93_01404</name>
</gene>
<evidence type="ECO:0000313" key="3">
    <source>
        <dbReference type="Proteomes" id="UP000316471"/>
    </source>
</evidence>
<name>A0A562LVG0_9GAMM</name>
<dbReference type="OrthoDB" id="6605953at2"/>
<organism evidence="2 3">
    <name type="scientific">Aerolutibacter ruishenii</name>
    <dbReference type="NCBI Taxonomy" id="686800"/>
    <lineage>
        <taxon>Bacteria</taxon>
        <taxon>Pseudomonadati</taxon>
        <taxon>Pseudomonadota</taxon>
        <taxon>Gammaproteobacteria</taxon>
        <taxon>Lysobacterales</taxon>
        <taxon>Lysobacteraceae</taxon>
        <taxon>Aerolutibacter</taxon>
    </lineage>
</organism>
<sequence>MQWVTRERPKIDRIACPWLIRRFIDPEAEFLFVPPGEVLSVARTTSAIPYDVPDVELSHVGELCSFDAFLHKYALDDPALADLARIVRGADTARLDLAPQSAGLLAISLGLSQLFEDDHEMLRHGMVVYDALYAWSKHAQGERHTWNPNALLEKSQ</sequence>
<dbReference type="Pfam" id="PF09828">
    <property type="entry name" value="ChrB_C"/>
    <property type="match status" value="1"/>
</dbReference>
<comment type="caution">
    <text evidence="2">The sequence shown here is derived from an EMBL/GenBank/DDBJ whole genome shotgun (WGS) entry which is preliminary data.</text>
</comment>